<feature type="domain" description="Ig-like" evidence="4">
    <location>
        <begin position="191"/>
        <end position="277"/>
    </location>
</feature>
<evidence type="ECO:0000313" key="6">
    <source>
        <dbReference type="Proteomes" id="UP000503349"/>
    </source>
</evidence>
<evidence type="ECO:0000256" key="3">
    <source>
        <dbReference type="SAM" id="SignalP"/>
    </source>
</evidence>
<evidence type="ECO:0000256" key="2">
    <source>
        <dbReference type="ARBA" id="ARBA00023157"/>
    </source>
</evidence>
<dbReference type="InterPro" id="IPR007110">
    <property type="entry name" value="Ig-like_dom"/>
</dbReference>
<dbReference type="GO" id="GO:0006955">
    <property type="term" value="P:immune response"/>
    <property type="evidence" value="ECO:0007669"/>
    <property type="project" value="TreeGrafter"/>
</dbReference>
<name>A0A6G1Q6F2_CHAAH</name>
<dbReference type="Gene3D" id="2.60.40.10">
    <property type="entry name" value="Immunoglobulins"/>
    <property type="match status" value="4"/>
</dbReference>
<gene>
    <name evidence="5" type="ORF">EXN66_Car013882</name>
</gene>
<dbReference type="SUPFAM" id="SSF48726">
    <property type="entry name" value="Immunoglobulin"/>
    <property type="match status" value="4"/>
</dbReference>
<dbReference type="Pfam" id="PF13895">
    <property type="entry name" value="Ig_2"/>
    <property type="match status" value="1"/>
</dbReference>
<dbReference type="GO" id="GO:0007166">
    <property type="term" value="P:cell surface receptor signaling pathway"/>
    <property type="evidence" value="ECO:0007669"/>
    <property type="project" value="TreeGrafter"/>
</dbReference>
<dbReference type="PANTHER" id="PTHR11481:SF64">
    <property type="entry name" value="FC RECEPTOR-LIKE PROTEIN 4"/>
    <property type="match status" value="1"/>
</dbReference>
<evidence type="ECO:0000256" key="1">
    <source>
        <dbReference type="ARBA" id="ARBA00022729"/>
    </source>
</evidence>
<keyword evidence="1 3" id="KW-0732">Signal</keyword>
<feature type="domain" description="Ig-like" evidence="4">
    <location>
        <begin position="279"/>
        <end position="359"/>
    </location>
</feature>
<dbReference type="SMART" id="SM00408">
    <property type="entry name" value="IGc2"/>
    <property type="match status" value="4"/>
</dbReference>
<dbReference type="GO" id="GO:0004888">
    <property type="term" value="F:transmembrane signaling receptor activity"/>
    <property type="evidence" value="ECO:0007669"/>
    <property type="project" value="TreeGrafter"/>
</dbReference>
<dbReference type="InterPro" id="IPR050488">
    <property type="entry name" value="Ig_Fc_receptor"/>
</dbReference>
<accession>A0A6G1Q6F2</accession>
<protein>
    <submittedName>
        <fullName evidence="5">Fc receptor-like protein 5</fullName>
    </submittedName>
</protein>
<evidence type="ECO:0000259" key="4">
    <source>
        <dbReference type="PROSITE" id="PS50835"/>
    </source>
</evidence>
<feature type="domain" description="Ig-like" evidence="4">
    <location>
        <begin position="110"/>
        <end position="190"/>
    </location>
</feature>
<reference evidence="6" key="2">
    <citation type="submission" date="2019-02" db="EMBL/GenBank/DDBJ databases">
        <title>Opniocepnalus argus Var Kimnra genome.</title>
        <authorList>
            <person name="Zhou C."/>
            <person name="Xiao S."/>
        </authorList>
    </citation>
    <scope>NUCLEOTIDE SEQUENCE [LARGE SCALE GENOMIC DNA]</scope>
</reference>
<dbReference type="PANTHER" id="PTHR11481">
    <property type="entry name" value="IMMUNOGLOBULIN FC RECEPTOR"/>
    <property type="match status" value="1"/>
</dbReference>
<feature type="domain" description="Ig-like" evidence="4">
    <location>
        <begin position="22"/>
        <end position="108"/>
    </location>
</feature>
<dbReference type="GO" id="GO:0009897">
    <property type="term" value="C:external side of plasma membrane"/>
    <property type="evidence" value="ECO:0007669"/>
    <property type="project" value="TreeGrafter"/>
</dbReference>
<organism evidence="5 6">
    <name type="scientific">Channa argus</name>
    <name type="common">Northern snakehead</name>
    <name type="synonym">Ophicephalus argus</name>
    <dbReference type="NCBI Taxonomy" id="215402"/>
    <lineage>
        <taxon>Eukaryota</taxon>
        <taxon>Metazoa</taxon>
        <taxon>Chordata</taxon>
        <taxon>Craniata</taxon>
        <taxon>Vertebrata</taxon>
        <taxon>Euteleostomi</taxon>
        <taxon>Actinopterygii</taxon>
        <taxon>Neopterygii</taxon>
        <taxon>Teleostei</taxon>
        <taxon>Neoteleostei</taxon>
        <taxon>Acanthomorphata</taxon>
        <taxon>Anabantaria</taxon>
        <taxon>Anabantiformes</taxon>
        <taxon>Channoidei</taxon>
        <taxon>Channidae</taxon>
        <taxon>Channa</taxon>
    </lineage>
</organism>
<dbReference type="Proteomes" id="UP000503349">
    <property type="component" value="Chromosome 13"/>
</dbReference>
<keyword evidence="6" id="KW-1185">Reference proteome</keyword>
<reference evidence="5 6" key="1">
    <citation type="submission" date="2019-02" db="EMBL/GenBank/DDBJ databases">
        <title>Opniocepnalus argus genome.</title>
        <authorList>
            <person name="Zhou C."/>
            <person name="Xiao S."/>
        </authorList>
    </citation>
    <scope>NUCLEOTIDE SEQUENCE [LARGE SCALE GENOMIC DNA]</scope>
    <source>
        <strain evidence="5">OARG1902GOOAL</strain>
        <tissue evidence="5">Muscle</tissue>
    </source>
</reference>
<feature type="signal peptide" evidence="3">
    <location>
        <begin position="1"/>
        <end position="22"/>
    </location>
</feature>
<dbReference type="InterPro" id="IPR003599">
    <property type="entry name" value="Ig_sub"/>
</dbReference>
<proteinExistence type="predicted"/>
<dbReference type="InterPro" id="IPR013783">
    <property type="entry name" value="Ig-like_fold"/>
</dbReference>
<dbReference type="InterPro" id="IPR003598">
    <property type="entry name" value="Ig_sub2"/>
</dbReference>
<dbReference type="InterPro" id="IPR036179">
    <property type="entry name" value="Ig-like_dom_sf"/>
</dbReference>
<feature type="chain" id="PRO_5026266021" evidence="3">
    <location>
        <begin position="23"/>
        <end position="362"/>
    </location>
</feature>
<keyword evidence="2" id="KW-1015">Disulfide bond</keyword>
<dbReference type="Pfam" id="PF13927">
    <property type="entry name" value="Ig_3"/>
    <property type="match status" value="1"/>
</dbReference>
<keyword evidence="5" id="KW-0675">Receptor</keyword>
<sequence>MNGLDLMVKVVTLLLCCRTNQGFLTVSPSSSQLFEGEFVSLSCEEDDSSAGWTLRRNTSKHTRTKCGDWGKPAGSSCNISHIVPLDSGVYWCESREGSTSNSITITVTGGAVILQSPVLPVMEGHNVSLSCQTKRPPSKLPADFYKDGSLIRTEPTGHMTIHHVTKSDEGLYKCHISSHGESPPSWIYVTGFLTVSPSSSQLFEGDSVFLSCEEDDSSAGWTLRRNTSKHTRTKCGDWGKPAGSSCNISHIVPLDSGVYWCESREGSTSNSITITVTGGAVILQSPVLPVMEGHDVSLHCQTKRPPFKLPADFYKDGSFIRTEPTGHMTIHNVTMSDEGLYKCHISSHGESPPSWIYVTDKD</sequence>
<dbReference type="SMART" id="SM00409">
    <property type="entry name" value="IG"/>
    <property type="match status" value="4"/>
</dbReference>
<evidence type="ECO:0000313" key="5">
    <source>
        <dbReference type="EMBL" id="KAF3698201.1"/>
    </source>
</evidence>
<dbReference type="AlphaFoldDB" id="A0A6G1Q6F2"/>
<dbReference type="EMBL" id="CM015724">
    <property type="protein sequence ID" value="KAF3698201.1"/>
    <property type="molecule type" value="Genomic_DNA"/>
</dbReference>
<dbReference type="PROSITE" id="PS50835">
    <property type="entry name" value="IG_LIKE"/>
    <property type="match status" value="4"/>
</dbReference>